<evidence type="ECO:0000313" key="4">
    <source>
        <dbReference type="Proteomes" id="UP000654670"/>
    </source>
</evidence>
<protein>
    <submittedName>
        <fullName evidence="3">Mannose-1-phosphate guanylyltransferase</fullName>
    </submittedName>
</protein>
<keyword evidence="4" id="KW-1185">Reference proteome</keyword>
<dbReference type="InterPro" id="IPR029044">
    <property type="entry name" value="Nucleotide-diphossugar_trans"/>
</dbReference>
<comment type="caution">
    <text evidence="3">The sequence shown here is derived from an EMBL/GenBank/DDBJ whole genome shotgun (WGS) entry which is preliminary data.</text>
</comment>
<dbReference type="InterPro" id="IPR049577">
    <property type="entry name" value="GMPP_N"/>
</dbReference>
<dbReference type="Proteomes" id="UP000654670">
    <property type="component" value="Unassembled WGS sequence"/>
</dbReference>
<reference evidence="3" key="1">
    <citation type="journal article" date="2014" name="Int. J. Syst. Evol. Microbiol.">
        <title>Complete genome sequence of Corynebacterium casei LMG S-19264T (=DSM 44701T), isolated from a smear-ripened cheese.</title>
        <authorList>
            <consortium name="US DOE Joint Genome Institute (JGI-PGF)"/>
            <person name="Walter F."/>
            <person name="Albersmeier A."/>
            <person name="Kalinowski J."/>
            <person name="Ruckert C."/>
        </authorList>
    </citation>
    <scope>NUCLEOTIDE SEQUENCE</scope>
    <source>
        <strain evidence="3">JCM 15325</strain>
    </source>
</reference>
<feature type="domain" description="MannoseP isomerase/GMP-like beta-helix" evidence="2">
    <location>
        <begin position="292"/>
        <end position="346"/>
    </location>
</feature>
<dbReference type="InterPro" id="IPR054566">
    <property type="entry name" value="ManC/GMP-like_b-helix"/>
</dbReference>
<keyword evidence="3" id="KW-0548">Nucleotidyltransferase</keyword>
<organism evidence="3 4">
    <name type="scientific">Sporolactobacillus putidus</name>
    <dbReference type="NCBI Taxonomy" id="492735"/>
    <lineage>
        <taxon>Bacteria</taxon>
        <taxon>Bacillati</taxon>
        <taxon>Bacillota</taxon>
        <taxon>Bacilli</taxon>
        <taxon>Bacillales</taxon>
        <taxon>Sporolactobacillaceae</taxon>
        <taxon>Sporolactobacillus</taxon>
    </lineage>
</organism>
<gene>
    <name evidence="3" type="primary">manC</name>
    <name evidence="3" type="ORF">GCM10007968_10900</name>
</gene>
<feature type="domain" description="Nucleotidyl transferase" evidence="1">
    <location>
        <begin position="5"/>
        <end position="276"/>
    </location>
</feature>
<dbReference type="CDD" id="cd02509">
    <property type="entry name" value="GDP-M1P_Guanylyltransferase"/>
    <property type="match status" value="1"/>
</dbReference>
<dbReference type="GO" id="GO:0009298">
    <property type="term" value="P:GDP-mannose biosynthetic process"/>
    <property type="evidence" value="ECO:0007669"/>
    <property type="project" value="TreeGrafter"/>
</dbReference>
<reference evidence="3" key="2">
    <citation type="submission" date="2020-09" db="EMBL/GenBank/DDBJ databases">
        <authorList>
            <person name="Sun Q."/>
            <person name="Ohkuma M."/>
        </authorList>
    </citation>
    <scope>NUCLEOTIDE SEQUENCE</scope>
    <source>
        <strain evidence="3">JCM 15325</strain>
    </source>
</reference>
<evidence type="ECO:0000313" key="3">
    <source>
        <dbReference type="EMBL" id="GGL48502.1"/>
    </source>
</evidence>
<dbReference type="InterPro" id="IPR005835">
    <property type="entry name" value="NTP_transferase_dom"/>
</dbReference>
<evidence type="ECO:0000259" key="1">
    <source>
        <dbReference type="Pfam" id="PF00483"/>
    </source>
</evidence>
<proteinExistence type="predicted"/>
<dbReference type="Gene3D" id="3.90.550.10">
    <property type="entry name" value="Spore Coat Polysaccharide Biosynthesis Protein SpsA, Chain A"/>
    <property type="match status" value="1"/>
</dbReference>
<sequence length="355" mass="39609">MEKYAVILAGGSGTRLWPLSRESKPKQFISVDGNKSFLVQTIERICEVIPAENCFVITSKVYLDMTKEAVKDLIPISNIISDPLKKNTAASIAYATLYLEKMFGRGVVCFIPADSYVKNKTDYQNTVRQAYQAAESSGKIMIIGVKPTYPSTGFGYIQIDSEDQKGISKVVQFKEKPNRETAEDYVKADKYLWNSGMVAGQLHVLAVGIRHLMPEHYARLSEALTYKGTSDFLSSIETAYSSLEDISFDYAFLEKSHNLLAIKGDFDWYDIGSLDAVSILLATDDHNNSIFGKHLGIDTENSTIYSLDSLITTIGLSDMIIMEIDGMVIVCPKTRAQDVKALVRMLKKNGYEKYL</sequence>
<dbReference type="PANTHER" id="PTHR46390">
    <property type="entry name" value="MANNOSE-1-PHOSPHATE GUANYLYLTRANSFERASE"/>
    <property type="match status" value="1"/>
</dbReference>
<dbReference type="SUPFAM" id="SSF159283">
    <property type="entry name" value="Guanosine diphospho-D-mannose pyrophosphorylase/mannose-6-phosphate isomerase linker domain"/>
    <property type="match status" value="1"/>
</dbReference>
<dbReference type="EMBL" id="BMOK01000003">
    <property type="protein sequence ID" value="GGL48502.1"/>
    <property type="molecule type" value="Genomic_DNA"/>
</dbReference>
<dbReference type="InterPro" id="IPR051161">
    <property type="entry name" value="Mannose-6P_isomerase_type2"/>
</dbReference>
<dbReference type="AlphaFoldDB" id="A0A917S1G2"/>
<accession>A0A917S1G2</accession>
<dbReference type="Pfam" id="PF22640">
    <property type="entry name" value="ManC_GMP_beta-helix"/>
    <property type="match status" value="1"/>
</dbReference>
<keyword evidence="3" id="KW-0808">Transferase</keyword>
<dbReference type="RefSeq" id="WP_188802063.1">
    <property type="nucleotide sequence ID" value="NZ_BMOK01000003.1"/>
</dbReference>
<dbReference type="PANTHER" id="PTHR46390:SF1">
    <property type="entry name" value="MANNOSE-1-PHOSPHATE GUANYLYLTRANSFERASE"/>
    <property type="match status" value="1"/>
</dbReference>
<evidence type="ECO:0000259" key="2">
    <source>
        <dbReference type="Pfam" id="PF22640"/>
    </source>
</evidence>
<dbReference type="GO" id="GO:0004475">
    <property type="term" value="F:mannose-1-phosphate guanylyltransferase (GTP) activity"/>
    <property type="evidence" value="ECO:0007669"/>
    <property type="project" value="InterPro"/>
</dbReference>
<dbReference type="SUPFAM" id="SSF53448">
    <property type="entry name" value="Nucleotide-diphospho-sugar transferases"/>
    <property type="match status" value="1"/>
</dbReference>
<dbReference type="Pfam" id="PF00483">
    <property type="entry name" value="NTP_transferase"/>
    <property type="match status" value="1"/>
</dbReference>
<name>A0A917S1G2_9BACL</name>